<dbReference type="RefSeq" id="XP_067526359.1">
    <property type="nucleotide sequence ID" value="XM_067670258.1"/>
</dbReference>
<evidence type="ECO:0000313" key="3">
    <source>
        <dbReference type="EMBL" id="EIE90963.1"/>
    </source>
</evidence>
<dbReference type="Proteomes" id="UP000009138">
    <property type="component" value="Unassembled WGS sequence"/>
</dbReference>
<evidence type="ECO:0000313" key="4">
    <source>
        <dbReference type="Proteomes" id="UP000009138"/>
    </source>
</evidence>
<dbReference type="InterPro" id="IPR043502">
    <property type="entry name" value="DNA/RNA_pol_sf"/>
</dbReference>
<dbReference type="Gene3D" id="3.60.10.10">
    <property type="entry name" value="Endonuclease/exonuclease/phosphatase"/>
    <property type="match status" value="1"/>
</dbReference>
<dbReference type="InterPro" id="IPR005135">
    <property type="entry name" value="Endo/exonuclease/phosphatase"/>
</dbReference>
<dbReference type="CDD" id="cd01650">
    <property type="entry name" value="RT_nLTR_like"/>
    <property type="match status" value="1"/>
</dbReference>
<dbReference type="EMBL" id="CH476748">
    <property type="protein sequence ID" value="EIE90963.1"/>
    <property type="molecule type" value="Genomic_DNA"/>
</dbReference>
<keyword evidence="4" id="KW-1185">Reference proteome</keyword>
<feature type="domain" description="Reverse transcriptase" evidence="2">
    <location>
        <begin position="548"/>
        <end position="834"/>
    </location>
</feature>
<protein>
    <recommendedName>
        <fullName evidence="2">Reverse transcriptase domain-containing protein</fullName>
    </recommendedName>
</protein>
<dbReference type="GeneID" id="93622639"/>
<reference evidence="3 4" key="1">
    <citation type="journal article" date="2009" name="PLoS Genet.">
        <title>Genomic analysis of the basal lineage fungus Rhizopus oryzae reveals a whole-genome duplication.</title>
        <authorList>
            <person name="Ma L.-J."/>
            <person name="Ibrahim A.S."/>
            <person name="Skory C."/>
            <person name="Grabherr M.G."/>
            <person name="Burger G."/>
            <person name="Butler M."/>
            <person name="Elias M."/>
            <person name="Idnurm A."/>
            <person name="Lang B.F."/>
            <person name="Sone T."/>
            <person name="Abe A."/>
            <person name="Calvo S.E."/>
            <person name="Corrochano L.M."/>
            <person name="Engels R."/>
            <person name="Fu J."/>
            <person name="Hansberg W."/>
            <person name="Kim J.-M."/>
            <person name="Kodira C.D."/>
            <person name="Koehrsen M.J."/>
            <person name="Liu B."/>
            <person name="Miranda-Saavedra D."/>
            <person name="O'Leary S."/>
            <person name="Ortiz-Castellanos L."/>
            <person name="Poulter R."/>
            <person name="Rodriguez-Romero J."/>
            <person name="Ruiz-Herrera J."/>
            <person name="Shen Y.-Q."/>
            <person name="Zeng Q."/>
            <person name="Galagan J."/>
            <person name="Birren B.W."/>
            <person name="Cuomo C.A."/>
            <person name="Wickes B.L."/>
        </authorList>
    </citation>
    <scope>NUCLEOTIDE SEQUENCE [LARGE SCALE GENOMIC DNA]</scope>
    <source>
        <strain evidence="4">RA 99-880 / ATCC MYA-4621 / FGSC 9543 / NRRL 43880</strain>
    </source>
</reference>
<dbReference type="GO" id="GO:0003824">
    <property type="term" value="F:catalytic activity"/>
    <property type="evidence" value="ECO:0007669"/>
    <property type="project" value="InterPro"/>
</dbReference>
<dbReference type="OrthoDB" id="2272068at2759"/>
<dbReference type="Pfam" id="PF14529">
    <property type="entry name" value="Exo_endo_phos_2"/>
    <property type="match status" value="1"/>
</dbReference>
<dbReference type="PROSITE" id="PS50878">
    <property type="entry name" value="RT_POL"/>
    <property type="match status" value="1"/>
</dbReference>
<accession>I1CR83</accession>
<proteinExistence type="predicted"/>
<dbReference type="Pfam" id="PF00078">
    <property type="entry name" value="RVT_1"/>
    <property type="match status" value="1"/>
</dbReference>
<dbReference type="SUPFAM" id="SSF56219">
    <property type="entry name" value="DNase I-like"/>
    <property type="match status" value="1"/>
</dbReference>
<dbReference type="VEuPathDB" id="FungiDB:RO3G_15674"/>
<dbReference type="SUPFAM" id="SSF56672">
    <property type="entry name" value="DNA/RNA polymerases"/>
    <property type="match status" value="1"/>
</dbReference>
<dbReference type="InParanoid" id="I1CR83"/>
<dbReference type="eggNOG" id="KOG1075">
    <property type="taxonomic scope" value="Eukaryota"/>
</dbReference>
<gene>
    <name evidence="3" type="ORF">RO3G_15674</name>
</gene>
<name>I1CR83_RHIO9</name>
<feature type="region of interest" description="Disordered" evidence="1">
    <location>
        <begin position="1"/>
        <end position="39"/>
    </location>
</feature>
<dbReference type="STRING" id="246409.I1CR83"/>
<organism evidence="3 4">
    <name type="scientific">Rhizopus delemar (strain RA 99-880 / ATCC MYA-4621 / FGSC 9543 / NRRL 43880)</name>
    <name type="common">Mucormycosis agent</name>
    <name type="synonym">Rhizopus arrhizus var. delemar</name>
    <dbReference type="NCBI Taxonomy" id="246409"/>
    <lineage>
        <taxon>Eukaryota</taxon>
        <taxon>Fungi</taxon>
        <taxon>Fungi incertae sedis</taxon>
        <taxon>Mucoromycota</taxon>
        <taxon>Mucoromycotina</taxon>
        <taxon>Mucoromycetes</taxon>
        <taxon>Mucorales</taxon>
        <taxon>Mucorineae</taxon>
        <taxon>Rhizopodaceae</taxon>
        <taxon>Rhizopus</taxon>
    </lineage>
</organism>
<dbReference type="AlphaFoldDB" id="I1CR83"/>
<sequence>MSVSPTTATCNSDICSTPSAPSPSGSPGSPGSPGQAISSPSSLPLTIGLWNANGPQATTVDDLLRHCQSFSLIFITETWLLPPNKIRTPWPQFHLYGTPVDGNFRGSQGVSALVSPSFPLPVMQFPVHTKYALGLQVGRSLRLICLYLPPSLADDEVSAALDVLPLTQDTVICGDLNARLGAVAGDSRSNTCGPLLRDWVEERGLSILNSFLAHGVPTYLSYRNGRVMSSIVDYFITNLPCLNRPQLQVYTDLSLGSDHKLMSLSFEYSVPVDQPIRSTPPASARRLWNLSRLQEPDVLKLYVNSFRSFSAVLVDQLQQLCSSPPDSTPPIDRLNDELNAAIYGALDKSVGSRAARPPQWKTFWNSHLQGLADIRDHMYRRWRRAIGIDKAVWWDQHQAAQDRFRSAVRSAKRQSWRAFCDTLSRGDFSRAMSKVKAIRNRRRQQVGFTHPDGPVAGANAMCDHLATVYSGAGLPARRPPPLGSAAGSVPFDLSSPASVTPFFSAADVSASMRRLPLRKAPGPDHLRTEMLLPIKSLLAPILSLLFNICCQWSYTPVLWRQAQVVPIHKKGDPTSPGNYRPISLTSIVRKLFEMCLFPFVELVSPPLDVAQGGFRHQRSALDQALCLHDLMHAYRDRHNHYPVVAFLDIKAAYDTVDRRIIWQSMLASSAPFCLVSLLANLFDDVSVSVLLQNNVSTPFVPSTGVLQGSVLSPHLYSIYINTLPALLRSAASSSTTSVLTLSPPGPPGPGSLVPPGLPFGPLVGSSASSPSPSPINCLLYADDVALVGSAREVRHMLDLAQIHSLTLGYKWSPSKCAVLNSPIPSSRRFVRMSLYDEDLLSVDEFVYLDIPFSSKGISVSAMVKHRASSTLFAMSQLNAMGLNRNGFSLLLSARLYASFVRPKLEYGLAIAHLLKKDYTELNRVQDRCLRMIVGGHRTSSTVVLRHICNLPSMDFRADTLVLKYCLRVSGLPNGCLLSLLTSSVPLSMLSRLRQRRIVHDCPPVASSSTSRLSSWLRRYRQERFDAFLQSTSRVLIRACRPVLRVDPVLFVPASRADRSRLVRWRMGWLPGKPRPCSCGLGQTSRSHLVVCTMVPSYFWSCLPFPPTSYVGNHIDYVLNQLPLSSSASCPPFWSALCTILWHLDRLCNSDGDYTTDPTPGQVWLDKSQSLS</sequence>
<dbReference type="InterPro" id="IPR000477">
    <property type="entry name" value="RT_dom"/>
</dbReference>
<feature type="compositionally biased region" description="Polar residues" evidence="1">
    <location>
        <begin position="1"/>
        <end position="15"/>
    </location>
</feature>
<dbReference type="PANTHER" id="PTHR19446">
    <property type="entry name" value="REVERSE TRANSCRIPTASES"/>
    <property type="match status" value="1"/>
</dbReference>
<dbReference type="OMA" id="IQESEMP"/>
<dbReference type="InterPro" id="IPR036691">
    <property type="entry name" value="Endo/exonu/phosph_ase_sf"/>
</dbReference>
<evidence type="ECO:0000256" key="1">
    <source>
        <dbReference type="SAM" id="MobiDB-lite"/>
    </source>
</evidence>
<evidence type="ECO:0000259" key="2">
    <source>
        <dbReference type="PROSITE" id="PS50878"/>
    </source>
</evidence>
<feature type="compositionally biased region" description="Low complexity" evidence="1">
    <location>
        <begin position="16"/>
        <end position="39"/>
    </location>
</feature>